<organism evidence="3 4">
    <name type="scientific">Artemisia annua</name>
    <name type="common">Sweet wormwood</name>
    <dbReference type="NCBI Taxonomy" id="35608"/>
    <lineage>
        <taxon>Eukaryota</taxon>
        <taxon>Viridiplantae</taxon>
        <taxon>Streptophyta</taxon>
        <taxon>Embryophyta</taxon>
        <taxon>Tracheophyta</taxon>
        <taxon>Spermatophyta</taxon>
        <taxon>Magnoliopsida</taxon>
        <taxon>eudicotyledons</taxon>
        <taxon>Gunneridae</taxon>
        <taxon>Pentapetalae</taxon>
        <taxon>asterids</taxon>
        <taxon>campanulids</taxon>
        <taxon>Asterales</taxon>
        <taxon>Asteraceae</taxon>
        <taxon>Asteroideae</taxon>
        <taxon>Anthemideae</taxon>
        <taxon>Artemisiinae</taxon>
        <taxon>Artemisia</taxon>
    </lineage>
</organism>
<name>A0A2U1Q1I0_ARTAN</name>
<reference evidence="3 4" key="1">
    <citation type="journal article" date="2018" name="Mol. Plant">
        <title>The genome of Artemisia annua provides insight into the evolution of Asteraceae family and artemisinin biosynthesis.</title>
        <authorList>
            <person name="Shen Q."/>
            <person name="Zhang L."/>
            <person name="Liao Z."/>
            <person name="Wang S."/>
            <person name="Yan T."/>
            <person name="Shi P."/>
            <person name="Liu M."/>
            <person name="Fu X."/>
            <person name="Pan Q."/>
            <person name="Wang Y."/>
            <person name="Lv Z."/>
            <person name="Lu X."/>
            <person name="Zhang F."/>
            <person name="Jiang W."/>
            <person name="Ma Y."/>
            <person name="Chen M."/>
            <person name="Hao X."/>
            <person name="Li L."/>
            <person name="Tang Y."/>
            <person name="Lv G."/>
            <person name="Zhou Y."/>
            <person name="Sun X."/>
            <person name="Brodelius P.E."/>
            <person name="Rose J.K.C."/>
            <person name="Tang K."/>
        </authorList>
    </citation>
    <scope>NUCLEOTIDE SEQUENCE [LARGE SCALE GENOMIC DNA]</scope>
    <source>
        <strain evidence="4">cv. Huhao1</strain>
        <tissue evidence="3">Leaf</tissue>
    </source>
</reference>
<dbReference type="Pfam" id="PF07889">
    <property type="entry name" value="DUF1664"/>
    <property type="match status" value="2"/>
</dbReference>
<protein>
    <recommendedName>
        <fullName evidence="2">DUF1664 domain-containing protein</fullName>
    </recommendedName>
</protein>
<evidence type="ECO:0000313" key="3">
    <source>
        <dbReference type="EMBL" id="PWA91879.1"/>
    </source>
</evidence>
<comment type="caution">
    <text evidence="3">The sequence shown here is derived from an EMBL/GenBank/DDBJ whole genome shotgun (WGS) entry which is preliminary data.</text>
</comment>
<dbReference type="Proteomes" id="UP000245207">
    <property type="component" value="Unassembled WGS sequence"/>
</dbReference>
<dbReference type="EMBL" id="PKPP01000510">
    <property type="protein sequence ID" value="PWA91879.1"/>
    <property type="molecule type" value="Genomic_DNA"/>
</dbReference>
<dbReference type="AlphaFoldDB" id="A0A2U1Q1I0"/>
<dbReference type="InterPro" id="IPR012458">
    <property type="entry name" value="DUF1664"/>
</dbReference>
<gene>
    <name evidence="3" type="ORF">CTI12_AA058820</name>
</gene>
<feature type="domain" description="DUF1664" evidence="2">
    <location>
        <begin position="122"/>
        <end position="221"/>
    </location>
</feature>
<sequence length="542" mass="61583">MTSLHSPLRPSSSLEGVRDYRKPKDVMLSHSSFVCRDFRYRDDDNHREIEAIANHKGLLQEMIDEAISNNTNKPLRILSLYRLLEDNLSVATCGWRFAMKRLIMQLLASNQQVTIVTSTKSGFKTSNMMFASKRSLSDAMNVVAKKLDDVYSSHATTKRHLTSRIDRVNSRIDAFAEINESTQEEVSSMRRVAPKTVQQLEIVRHAVLSMETSLERIEGRQQLRARLASTFYSSLDIDEYDIFLYDGAKYGFKTSNMMFASKRSLSDAMNVVAKKLDDVYSSHATTKRYLTSRIDRVNSRIDAFAEINESTQEEASKSSLLQGFYYFTPSRLQCLHYFKAEELPKSSNETNPIKFVLATKPKVKVEVHDVPKVVKQERVKPVRNNVRYAEMYRSQPRDTEELQQQDTKEIAQEEDTEVVDLEAFKDNLDTATSLPIPTQQAIQTQEGTARIIQEDTTSTNSQVITEEESDSLDLEDEVTTSQTSNQDIAFVGVVRDNNEDGDHSHGEATCLTTLEALEMGESDKVPGFGENGWEVRGGQRRI</sequence>
<keyword evidence="4" id="KW-1185">Reference proteome</keyword>
<accession>A0A2U1Q1I0</accession>
<feature type="region of interest" description="Disordered" evidence="1">
    <location>
        <begin position="453"/>
        <end position="482"/>
    </location>
</feature>
<feature type="compositionally biased region" description="Polar residues" evidence="1">
    <location>
        <begin position="454"/>
        <end position="464"/>
    </location>
</feature>
<evidence type="ECO:0000256" key="1">
    <source>
        <dbReference type="SAM" id="MobiDB-lite"/>
    </source>
</evidence>
<dbReference type="OrthoDB" id="544175at2759"/>
<proteinExistence type="predicted"/>
<feature type="region of interest" description="Disordered" evidence="1">
    <location>
        <begin position="522"/>
        <end position="542"/>
    </location>
</feature>
<evidence type="ECO:0000313" key="4">
    <source>
        <dbReference type="Proteomes" id="UP000245207"/>
    </source>
</evidence>
<feature type="domain" description="DUF1664" evidence="2">
    <location>
        <begin position="251"/>
        <end position="315"/>
    </location>
</feature>
<dbReference type="PANTHER" id="PTHR47289:SF2">
    <property type="entry name" value="TRANSCRIPTION FACTOR, PUTATIVE (DUF1664)-RELATED"/>
    <property type="match status" value="1"/>
</dbReference>
<dbReference type="PANTHER" id="PTHR47289">
    <property type="entry name" value="TRANSCRIPTION FACTOR, PUTATIVE (DUF1664)-RELATED"/>
    <property type="match status" value="1"/>
</dbReference>
<evidence type="ECO:0000259" key="2">
    <source>
        <dbReference type="Pfam" id="PF07889"/>
    </source>
</evidence>
<feature type="compositionally biased region" description="Acidic residues" evidence="1">
    <location>
        <begin position="465"/>
        <end position="478"/>
    </location>
</feature>